<sequence>MRFRQTSHGRNDKNSVLGEATQLNLRKLPDRIALSMPRKYISAILPHAIVSYFGSYNWRPLFSYIYHELAAMNSAFTFLSLAIFPLALFIFWTLSATGPSSPLGRGFPTLTNKRICLLIAHPDDEAMFFAPTLLALTKPELGNHVKILCLSSGDAAGLGHIRKQELQKSALRLGLRNESDVFIVDDPSRFPDSMTATWSEENVSGLLASAFAPQLAAQASSQSAPMATIDILLTFDQSGVSYHPNHRSLYHGARAFLKTLMRGNSNHPCPVTLYTLTSTNLARKYIGVFDAPIAMLSGVISNAFGGSGDRGSLSTSPSKKTQELRGIREPPPANRLLFVNSVDDWLSGWKAMVYAHKSQMVWFRWGWITVGRYMVVNDLKKELV</sequence>
<dbReference type="Gene3D" id="3.40.50.10320">
    <property type="entry name" value="LmbE-like"/>
    <property type="match status" value="1"/>
</dbReference>
<evidence type="ECO:0000256" key="2">
    <source>
        <dbReference type="ARBA" id="ARBA00012176"/>
    </source>
</evidence>
<dbReference type="AlphaFoldDB" id="A0A178FBH1"/>
<keyword evidence="4" id="KW-0472">Membrane</keyword>
<reference evidence="5 6" key="1">
    <citation type="submission" date="2016-05" db="EMBL/GenBank/DDBJ databases">
        <title>Genome sequencing of Trichophyton violaceum CMCC(F)T3l isolated from hair.</title>
        <authorList>
            <person name="Zhan P."/>
            <person name="Tao Y."/>
            <person name="Liu W."/>
        </authorList>
    </citation>
    <scope>NUCLEOTIDE SEQUENCE [LARGE SCALE GENOMIC DNA]</scope>
    <source>
        <strain evidence="6">CMCC(F)T3l</strain>
    </source>
</reference>
<dbReference type="Proteomes" id="UP000243519">
    <property type="component" value="Unassembled WGS sequence"/>
</dbReference>
<comment type="similarity">
    <text evidence="1">Belongs to the PIGL family.</text>
</comment>
<protein>
    <recommendedName>
        <fullName evidence="2">N-acetylglucosaminylphosphatidylinositol deacetylase</fullName>
        <ecNumber evidence="2">3.5.1.89</ecNumber>
    </recommendedName>
</protein>
<keyword evidence="4" id="KW-1133">Transmembrane helix</keyword>
<evidence type="ECO:0000256" key="4">
    <source>
        <dbReference type="SAM" id="Phobius"/>
    </source>
</evidence>
<dbReference type="InterPro" id="IPR003737">
    <property type="entry name" value="GlcNAc_PI_deacetylase-related"/>
</dbReference>
<dbReference type="PANTHER" id="PTHR12993:SF11">
    <property type="entry name" value="N-ACETYLGLUCOSAMINYL-PHOSPHATIDYLINOSITOL DE-N-ACETYLASE"/>
    <property type="match status" value="1"/>
</dbReference>
<evidence type="ECO:0000313" key="6">
    <source>
        <dbReference type="Proteomes" id="UP000243519"/>
    </source>
</evidence>
<dbReference type="GO" id="GO:0000225">
    <property type="term" value="F:N-acetylglucosaminylphosphatidylinositol deacetylase activity"/>
    <property type="evidence" value="ECO:0007669"/>
    <property type="project" value="UniProtKB-EC"/>
</dbReference>
<evidence type="ECO:0000256" key="3">
    <source>
        <dbReference type="SAM" id="MobiDB-lite"/>
    </source>
</evidence>
<dbReference type="UniPathway" id="UPA00196"/>
<evidence type="ECO:0000313" key="5">
    <source>
        <dbReference type="EMBL" id="OAL68737.1"/>
    </source>
</evidence>
<feature type="region of interest" description="Disordered" evidence="3">
    <location>
        <begin position="307"/>
        <end position="326"/>
    </location>
</feature>
<name>A0A178FBH1_TRIVO</name>
<dbReference type="EMBL" id="LHPN01000024">
    <property type="protein sequence ID" value="OAL68737.1"/>
    <property type="molecule type" value="Genomic_DNA"/>
</dbReference>
<keyword evidence="6" id="KW-1185">Reference proteome</keyword>
<evidence type="ECO:0000256" key="1">
    <source>
        <dbReference type="ARBA" id="ARBA00006066"/>
    </source>
</evidence>
<accession>A0A178FBH1</accession>
<dbReference type="SUPFAM" id="SSF102588">
    <property type="entry name" value="LmbE-like"/>
    <property type="match status" value="1"/>
</dbReference>
<keyword evidence="4" id="KW-0812">Transmembrane</keyword>
<dbReference type="GO" id="GO:0005783">
    <property type="term" value="C:endoplasmic reticulum"/>
    <property type="evidence" value="ECO:0007669"/>
    <property type="project" value="TreeGrafter"/>
</dbReference>
<proteinExistence type="inferred from homology"/>
<comment type="caution">
    <text evidence="5">The sequence shown here is derived from an EMBL/GenBank/DDBJ whole genome shotgun (WGS) entry which is preliminary data.</text>
</comment>
<dbReference type="GO" id="GO:0006506">
    <property type="term" value="P:GPI anchor biosynthetic process"/>
    <property type="evidence" value="ECO:0007669"/>
    <property type="project" value="UniProtKB-UniPathway"/>
</dbReference>
<dbReference type="Pfam" id="PF02585">
    <property type="entry name" value="PIG-L"/>
    <property type="match status" value="1"/>
</dbReference>
<organism evidence="5 6">
    <name type="scientific">Trichophyton violaceum</name>
    <dbReference type="NCBI Taxonomy" id="34388"/>
    <lineage>
        <taxon>Eukaryota</taxon>
        <taxon>Fungi</taxon>
        <taxon>Dikarya</taxon>
        <taxon>Ascomycota</taxon>
        <taxon>Pezizomycotina</taxon>
        <taxon>Eurotiomycetes</taxon>
        <taxon>Eurotiomycetidae</taxon>
        <taxon>Onygenales</taxon>
        <taxon>Arthrodermataceae</taxon>
        <taxon>Trichophyton</taxon>
    </lineage>
</organism>
<dbReference type="InterPro" id="IPR024078">
    <property type="entry name" value="LmbE-like_dom_sf"/>
</dbReference>
<gene>
    <name evidence="5" type="ORF">A7D00_7352</name>
</gene>
<dbReference type="OrthoDB" id="440160at2759"/>
<dbReference type="GO" id="GO:0016020">
    <property type="term" value="C:membrane"/>
    <property type="evidence" value="ECO:0007669"/>
    <property type="project" value="GOC"/>
</dbReference>
<dbReference type="PANTHER" id="PTHR12993">
    <property type="entry name" value="N-ACETYLGLUCOSAMINYL-PHOSPHATIDYLINOSITOL DE-N-ACETYLASE-RELATED"/>
    <property type="match status" value="1"/>
</dbReference>
<dbReference type="EC" id="3.5.1.89" evidence="2"/>
<feature type="transmembrane region" description="Helical" evidence="4">
    <location>
        <begin position="70"/>
        <end position="94"/>
    </location>
</feature>